<dbReference type="AlphaFoldDB" id="A0AAX3TDG1"/>
<dbReference type="InterPro" id="IPR000639">
    <property type="entry name" value="Epox_hydrolase-like"/>
</dbReference>
<feature type="domain" description="AB hydrolase-1" evidence="2">
    <location>
        <begin position="26"/>
        <end position="149"/>
    </location>
</feature>
<dbReference type="EMBL" id="CP121270">
    <property type="protein sequence ID" value="WFP27200.1"/>
    <property type="molecule type" value="Genomic_DNA"/>
</dbReference>
<keyword evidence="1 4" id="KW-0378">Hydrolase</keyword>
<dbReference type="Gene3D" id="3.40.50.1820">
    <property type="entry name" value="alpha/beta hydrolase"/>
    <property type="match status" value="1"/>
</dbReference>
<dbReference type="InterPro" id="IPR000073">
    <property type="entry name" value="AB_hydrolase_1"/>
</dbReference>
<reference evidence="3" key="1">
    <citation type="journal article" date="2022" name="Data Brief">
        <title>Draft genome sequence data of Gordonia hongkongensis strain EUFUS-Z928 isolated from the octocoral Eunicea fusca.</title>
        <authorList>
            <person name="Sanchez-Suarez J."/>
            <person name="Diaz L."/>
            <person name="Melo-Bolivar J."/>
            <person name="Villamil L."/>
        </authorList>
    </citation>
    <scope>NUCLEOTIDE SEQUENCE</scope>
    <source>
        <strain evidence="3">EUFUS-Z928</strain>
    </source>
</reference>
<protein>
    <submittedName>
        <fullName evidence="4">Alpha/beta hydrolase</fullName>
    </submittedName>
</protein>
<evidence type="ECO:0000313" key="3">
    <source>
        <dbReference type="EMBL" id="MDF6102190.1"/>
    </source>
</evidence>
<accession>A0AAX3TDG1</accession>
<proteinExistence type="predicted"/>
<dbReference type="PANTHER" id="PTHR43329">
    <property type="entry name" value="EPOXIDE HYDROLASE"/>
    <property type="match status" value="1"/>
</dbReference>
<reference evidence="3" key="2">
    <citation type="submission" date="2022-01" db="EMBL/GenBank/DDBJ databases">
        <authorList>
            <person name="Sanchez-Suarez J."/>
            <person name="Villamil L."/>
            <person name="Diaz L.E."/>
        </authorList>
    </citation>
    <scope>NUCLEOTIDE SEQUENCE</scope>
    <source>
        <strain evidence="3">EUFUS-Z928</strain>
    </source>
</reference>
<evidence type="ECO:0000313" key="5">
    <source>
        <dbReference type="Proteomes" id="UP001152308"/>
    </source>
</evidence>
<dbReference type="EMBL" id="JAKJLQ010000010">
    <property type="protein sequence ID" value="MDF6102190.1"/>
    <property type="molecule type" value="Genomic_DNA"/>
</dbReference>
<evidence type="ECO:0000256" key="1">
    <source>
        <dbReference type="ARBA" id="ARBA00022801"/>
    </source>
</evidence>
<dbReference type="InterPro" id="IPR029058">
    <property type="entry name" value="AB_hydrolase_fold"/>
</dbReference>
<sequence>MIDDRRQVTVGGLTFDVRIGGPETGPWVLLLHGFPVNGSCYDDVLPRLHESGLRTLVIDQRGYSPGARPPGVDDYRLTHLVSDVIGVLDALGIGYAILVGHDWGGIVAWHLAGKYPDRFTGLVVASTGHPSAMRDALVGSDQRERSSYILDFVADGAEERLLADDAAELRAVGISEDELAPLREPGALTAALNWYRANFTGDIKATMACPPVEIPTTLLWSDADTALGREQAQGSGRYVYGDFRYCELAGVDHWIPQRAAPALASEIALRSTIF</sequence>
<dbReference type="Proteomes" id="UP001152308">
    <property type="component" value="Unassembled WGS sequence"/>
</dbReference>
<dbReference type="SUPFAM" id="SSF53474">
    <property type="entry name" value="alpha/beta-Hydrolases"/>
    <property type="match status" value="1"/>
</dbReference>
<evidence type="ECO:0000313" key="4">
    <source>
        <dbReference type="EMBL" id="WFP27200.1"/>
    </source>
</evidence>
<evidence type="ECO:0000259" key="2">
    <source>
        <dbReference type="Pfam" id="PF00561"/>
    </source>
</evidence>
<dbReference type="Proteomes" id="UP001213504">
    <property type="component" value="Chromosome"/>
</dbReference>
<keyword evidence="5" id="KW-1185">Reference proteome</keyword>
<organism evidence="4 6">
    <name type="scientific">Gordonia hongkongensis</name>
    <dbReference type="NCBI Taxonomy" id="1701090"/>
    <lineage>
        <taxon>Bacteria</taxon>
        <taxon>Bacillati</taxon>
        <taxon>Actinomycetota</taxon>
        <taxon>Actinomycetes</taxon>
        <taxon>Mycobacteriales</taxon>
        <taxon>Gordoniaceae</taxon>
        <taxon>Gordonia</taxon>
    </lineage>
</organism>
<gene>
    <name evidence="3" type="ORF">L2299_14085</name>
    <name evidence="4" type="ORF">P9A14_09950</name>
</gene>
<dbReference type="Pfam" id="PF00561">
    <property type="entry name" value="Abhydrolase_1"/>
    <property type="match status" value="1"/>
</dbReference>
<evidence type="ECO:0000313" key="6">
    <source>
        <dbReference type="Proteomes" id="UP001213504"/>
    </source>
</evidence>
<name>A0AAX3TDG1_9ACTN</name>
<dbReference type="GO" id="GO:0016787">
    <property type="term" value="F:hydrolase activity"/>
    <property type="evidence" value="ECO:0007669"/>
    <property type="project" value="UniProtKB-KW"/>
</dbReference>
<dbReference type="PRINTS" id="PR00412">
    <property type="entry name" value="EPOXHYDRLASE"/>
</dbReference>
<reference evidence="4" key="3">
    <citation type="submission" date="2023-04" db="EMBL/GenBank/DDBJ databases">
        <title>Complete genome sequence of a phthalic acid esters degrading bacterial strain.</title>
        <authorList>
            <person name="Weng L."/>
            <person name="Jia Y."/>
            <person name="Ren L."/>
        </authorList>
    </citation>
    <scope>NUCLEOTIDE SEQUENCE</scope>
    <source>
        <strain evidence="4">RL-LY01</strain>
    </source>
</reference>